<dbReference type="SMART" id="SM00641">
    <property type="entry name" value="Glyco_25"/>
    <property type="match status" value="1"/>
</dbReference>
<dbReference type="PROSITE" id="PS51904">
    <property type="entry name" value="GLYCOSYL_HYDROL_F25_2"/>
    <property type="match status" value="1"/>
</dbReference>
<evidence type="ECO:0000313" key="5">
    <source>
        <dbReference type="EMBL" id="CUR36493.1"/>
    </source>
</evidence>
<evidence type="ECO:0000256" key="3">
    <source>
        <dbReference type="ARBA" id="ARBA00023295"/>
    </source>
</evidence>
<dbReference type="PANTHER" id="PTHR34135">
    <property type="entry name" value="LYSOZYME"/>
    <property type="match status" value="1"/>
</dbReference>
<dbReference type="GO" id="GO:0016052">
    <property type="term" value="P:carbohydrate catabolic process"/>
    <property type="evidence" value="ECO:0007669"/>
    <property type="project" value="TreeGrafter"/>
</dbReference>
<evidence type="ECO:0000256" key="2">
    <source>
        <dbReference type="ARBA" id="ARBA00022801"/>
    </source>
</evidence>
<dbReference type="Pfam" id="PF01183">
    <property type="entry name" value="Glyco_hydro_25"/>
    <property type="match status" value="1"/>
</dbReference>
<evidence type="ECO:0000256" key="4">
    <source>
        <dbReference type="RuleBase" id="RU361176"/>
    </source>
</evidence>
<dbReference type="RefSeq" id="WP_339111354.1">
    <property type="nucleotide sequence ID" value="NZ_LN887216.1"/>
</dbReference>
<name>A0A0U5JI76_LIMRT</name>
<dbReference type="SUPFAM" id="SSF51445">
    <property type="entry name" value="(Trans)glycosidases"/>
    <property type="match status" value="1"/>
</dbReference>
<dbReference type="EC" id="3.2.1.17" evidence="4"/>
<protein>
    <recommendedName>
        <fullName evidence="4">Lysozyme</fullName>
        <ecNumber evidence="4">3.2.1.17</ecNumber>
    </recommendedName>
</protein>
<keyword evidence="3 4" id="KW-0326">Glycosidase</keyword>
<evidence type="ECO:0000256" key="1">
    <source>
        <dbReference type="ARBA" id="ARBA00010646"/>
    </source>
</evidence>
<dbReference type="InterPro" id="IPR017853">
    <property type="entry name" value="GH"/>
</dbReference>
<dbReference type="EMBL" id="LN887216">
    <property type="protein sequence ID" value="CUR36493.1"/>
    <property type="molecule type" value="Genomic_DNA"/>
</dbReference>
<dbReference type="InterPro" id="IPR018077">
    <property type="entry name" value="Glyco_hydro_fam25_subgr"/>
</dbReference>
<dbReference type="PROSITE" id="PS00953">
    <property type="entry name" value="GLYCOSYL_HYDROL_F25_1"/>
    <property type="match status" value="1"/>
</dbReference>
<dbReference type="InterPro" id="IPR002053">
    <property type="entry name" value="Glyco_hydro_25"/>
</dbReference>
<sequence length="480" mass="53608">MTRPYVLDVSGYQPQAKYYNFWQNWKSRGVHGAIVKLSESTYYRNPYGAGQIAAAQHEGMQVSGYHFSRFRGNSQLAVNEANYAIATANSMGLPHGSVLVLDYEEKLGYRSSNTQAAIAFLNTVKNAGFTPVFYSYSGMAGLWDFEEIHRQTGAMLWIAAYPVMSGVTEPYMNYFPGISDHIGAWQFTDNFYGEHIDASVDLTGVFTQMTQQKITSGGNLDSVRFDGNKLIVSGWFASAQAQGKPYAFAILTNEQGSQEYGRAQVNITSRPDVPKVYPDIPNGANSGFNANFDYTNQMKGKKLHLIFRYTDDPAGNGNFVDYVSLLDLTKSAASLDNVDTVVFSNKLQVNGWFASDMSLGLNYCYLILYDVANKCEIQRLKYEPIQRDDVQKTYPAIFNSNLSGFSGQFDYSSNLVGRQLQVIARFSNDEHGEGNHIDYWFEPIKGPQLPVLDGKSETEVLVHEFSASKADNDLISLKFK</sequence>
<gene>
    <name evidence="5" type="ORF">LRLP16767_LRPG3B_00285</name>
</gene>
<dbReference type="InterPro" id="IPR008270">
    <property type="entry name" value="Glyco_hydro_25_AS"/>
</dbReference>
<dbReference type="PANTHER" id="PTHR34135:SF2">
    <property type="entry name" value="LYSOZYME"/>
    <property type="match status" value="1"/>
</dbReference>
<comment type="catalytic activity">
    <reaction evidence="4">
        <text>Hydrolysis of (1-&gt;4)-beta-linkages between N-acetylmuramic acid and N-acetyl-D-glucosamine residues in a peptidoglycan and between N-acetyl-D-glucosamine residues in chitodextrins.</text>
        <dbReference type="EC" id="3.2.1.17"/>
    </reaction>
</comment>
<proteinExistence type="inferred from homology"/>
<comment type="similarity">
    <text evidence="1 4">Belongs to the glycosyl hydrolase 25 family.</text>
</comment>
<accession>A0A0U5JI76</accession>
<keyword evidence="2 4" id="KW-0378">Hydrolase</keyword>
<dbReference type="GO" id="GO:0009253">
    <property type="term" value="P:peptidoglycan catabolic process"/>
    <property type="evidence" value="ECO:0007669"/>
    <property type="project" value="InterPro"/>
</dbReference>
<dbReference type="GO" id="GO:0016998">
    <property type="term" value="P:cell wall macromolecule catabolic process"/>
    <property type="evidence" value="ECO:0007669"/>
    <property type="project" value="InterPro"/>
</dbReference>
<dbReference type="GO" id="GO:0003796">
    <property type="term" value="F:lysozyme activity"/>
    <property type="evidence" value="ECO:0007669"/>
    <property type="project" value="UniProtKB-EC"/>
</dbReference>
<dbReference type="AlphaFoldDB" id="A0A0U5JI76"/>
<reference evidence="5" key="1">
    <citation type="submission" date="2015-10" db="EMBL/GenBank/DDBJ databases">
        <authorList>
            <person name="Gilbert D.G."/>
        </authorList>
    </citation>
    <scope>NUCLEOTIDE SEQUENCE</scope>
    <source>
        <strain evidence="5">Pg-3b</strain>
    </source>
</reference>
<organism evidence="5">
    <name type="scientific">Limosilactobacillus reuteri</name>
    <name type="common">Lactobacillus reuteri</name>
    <dbReference type="NCBI Taxonomy" id="1598"/>
    <lineage>
        <taxon>Bacteria</taxon>
        <taxon>Bacillati</taxon>
        <taxon>Bacillota</taxon>
        <taxon>Bacilli</taxon>
        <taxon>Lactobacillales</taxon>
        <taxon>Lactobacillaceae</taxon>
        <taxon>Limosilactobacillus</taxon>
    </lineage>
</organism>
<dbReference type="Gene3D" id="3.20.20.80">
    <property type="entry name" value="Glycosidases"/>
    <property type="match status" value="1"/>
</dbReference>